<dbReference type="Proteomes" id="UP000683000">
    <property type="component" value="Unassembled WGS sequence"/>
</dbReference>
<evidence type="ECO:0000256" key="1">
    <source>
        <dbReference type="SAM" id="MobiDB-lite"/>
    </source>
</evidence>
<accession>A0A8I3A3T7</accession>
<dbReference type="AlphaFoldDB" id="A0A8I3A3T7"/>
<organism evidence="2 3">
    <name type="scientific">Boletus reticuloceps</name>
    <dbReference type="NCBI Taxonomy" id="495285"/>
    <lineage>
        <taxon>Eukaryota</taxon>
        <taxon>Fungi</taxon>
        <taxon>Dikarya</taxon>
        <taxon>Basidiomycota</taxon>
        <taxon>Agaricomycotina</taxon>
        <taxon>Agaricomycetes</taxon>
        <taxon>Agaricomycetidae</taxon>
        <taxon>Boletales</taxon>
        <taxon>Boletineae</taxon>
        <taxon>Boletaceae</taxon>
        <taxon>Boletoideae</taxon>
        <taxon>Boletus</taxon>
    </lineage>
</organism>
<feature type="region of interest" description="Disordered" evidence="1">
    <location>
        <begin position="276"/>
        <end position="422"/>
    </location>
</feature>
<name>A0A8I3A3T7_9AGAM</name>
<proteinExistence type="predicted"/>
<sequence length="723" mass="78580">MQHPAQGFPGSTSGDNPDLEAMKSAHSAAINSNEKIFPVFAKKLASKDTKEYANTVRKFAHWLGSEKAYYPAARPKIALSSFMDNFVHHSIAAEFVELVRLLLQSVTPFIPLFSEVELQSRLHRLIIEAEKALSGVTKGTTHGNMPLQGAVITNIPPLTLTSSVNAHSQPKMPPIPDAQKSMLQTLPGPGTVKAAPNSSIRVDPARAPISADETSRQTNANPPLSSPATNTLQQPGENLSASIPSKPQPKRTRRAELSEELIARDLDWFKSNQAPAIVNEDGPGAPASKTGESSLAPASDTADIPGRSSTPKKKTARMVPSRRLPRRISLDATRKEDSGVSDVVLPPASEPPADENVGGVSVQSVNEQKASQERTESEARSAAIPETRVMQEVSPHEEPQLTAPSSNESPARPQTPHTSHQFPSARAPLLNGESVMSATPLPEITLDTVESMDICTSGSDRVLSESPRKIGSTSPQSPQVLQFQSPILPPPVGAWEPPLNLNFNVSQISPGQLQQSEMDANQRRFDGEMTVIHSTQGKPFTHTHIIDINLNESIFFKISQWVHRKSQPSEATHGVCISLGCYRLPEFFEMLNSGSGNHDIEALISQSSCSWPNLNRLSLLVNDETRQTVITLSPPFFLTPDQCVDISSLMKPGNNTLEITQHGDMSEYMVVFHAHHPTRAQLAEFDVVKIADERWKRFLDVLSARAMPENMMGTAPAGAIGVF</sequence>
<feature type="region of interest" description="Disordered" evidence="1">
    <location>
        <begin position="163"/>
        <end position="255"/>
    </location>
</feature>
<feature type="compositionally biased region" description="Polar residues" evidence="1">
    <location>
        <begin position="216"/>
        <end position="245"/>
    </location>
</feature>
<dbReference type="OrthoDB" id="3040699at2759"/>
<evidence type="ECO:0000313" key="2">
    <source>
        <dbReference type="EMBL" id="KAG6370763.1"/>
    </source>
</evidence>
<feature type="compositionally biased region" description="Polar residues" evidence="1">
    <location>
        <begin position="471"/>
        <end position="480"/>
    </location>
</feature>
<gene>
    <name evidence="2" type="ORF">JVT61DRAFT_10965</name>
</gene>
<feature type="region of interest" description="Disordered" evidence="1">
    <location>
        <begin position="1"/>
        <end position="20"/>
    </location>
</feature>
<feature type="compositionally biased region" description="Basic and acidic residues" evidence="1">
    <location>
        <begin position="328"/>
        <end position="338"/>
    </location>
</feature>
<protein>
    <submittedName>
        <fullName evidence="2">Uncharacterized protein</fullName>
    </submittedName>
</protein>
<reference evidence="2" key="1">
    <citation type="submission" date="2021-03" db="EMBL/GenBank/DDBJ databases">
        <title>Evolutionary innovations through gain and loss of genes in the ectomycorrhizal Boletales.</title>
        <authorList>
            <person name="Wu G."/>
            <person name="Miyauchi S."/>
            <person name="Morin E."/>
            <person name="Yang Z.-L."/>
            <person name="Xu J."/>
            <person name="Martin F.M."/>
        </authorList>
    </citation>
    <scope>NUCLEOTIDE SEQUENCE</scope>
    <source>
        <strain evidence="2">BR01</strain>
    </source>
</reference>
<feature type="region of interest" description="Disordered" evidence="1">
    <location>
        <begin position="459"/>
        <end position="480"/>
    </location>
</feature>
<feature type="compositionally biased region" description="Basic and acidic residues" evidence="1">
    <location>
        <begin position="370"/>
        <end position="379"/>
    </location>
</feature>
<keyword evidence="3" id="KW-1185">Reference proteome</keyword>
<dbReference type="EMBL" id="JAGFBS010000044">
    <property type="protein sequence ID" value="KAG6370763.1"/>
    <property type="molecule type" value="Genomic_DNA"/>
</dbReference>
<comment type="caution">
    <text evidence="2">The sequence shown here is derived from an EMBL/GenBank/DDBJ whole genome shotgun (WGS) entry which is preliminary data.</text>
</comment>
<evidence type="ECO:0000313" key="3">
    <source>
        <dbReference type="Proteomes" id="UP000683000"/>
    </source>
</evidence>